<evidence type="ECO:0000313" key="2">
    <source>
        <dbReference type="Proteomes" id="UP000001849"/>
    </source>
</evidence>
<proteinExistence type="predicted"/>
<name>B5LJ30_9CAUD</name>
<organism evidence="1 2">
    <name type="scientific">Mycobacterium phage Myrna</name>
    <dbReference type="NCBI Taxonomy" id="546805"/>
    <lineage>
        <taxon>Viruses</taxon>
        <taxon>Duplodnaviria</taxon>
        <taxon>Heunggongvirae</taxon>
        <taxon>Uroviricota</taxon>
        <taxon>Caudoviricetes</taxon>
        <taxon>Ceeclamvirinae</taxon>
        <taxon>Myrnavirus</taxon>
        <taxon>Myrnavirus myrna</taxon>
    </lineage>
</organism>
<evidence type="ECO:0000313" key="1">
    <source>
        <dbReference type="EMBL" id="ACH62027.1"/>
    </source>
</evidence>
<gene>
    <name evidence="1" type="primary">19</name>
    <name evidence="1" type="ORF">MYRNA_19</name>
</gene>
<dbReference type="Proteomes" id="UP000001849">
    <property type="component" value="Segment"/>
</dbReference>
<reference evidence="1 2" key="1">
    <citation type="submission" date="2008-06" db="EMBL/GenBank/DDBJ databases">
        <authorList>
            <person name="Smith A.L."/>
            <person name="Paladin E.C."/>
            <person name="Jacobs-Sera D."/>
            <person name="Hendirx R.W."/>
            <person name="Hatfull G.F."/>
        </authorList>
    </citation>
    <scope>NUCLEOTIDE SEQUENCE [LARGE SCALE GENOMIC DNA]</scope>
</reference>
<sequence>MLWWMARNRDRRRLHAGAACGGAALMPALITFSRDWADEFNVDGFKVVDTMSEAAEYKQHFAKPRTYYFGTNEGWEDEILDESIVVWEISDEEAATLCRLLGVAEHRVYGHMPVDWDEDDAWDDGSSYAP</sequence>
<protein>
    <submittedName>
        <fullName evidence="1">Uncharacterized protein</fullName>
    </submittedName>
</protein>
<keyword evidence="2" id="KW-1185">Reference proteome</keyword>
<dbReference type="KEGG" id="vg:6920679"/>
<dbReference type="GeneID" id="6920679"/>
<accession>B5LJ30</accession>
<dbReference type="EMBL" id="EU826466">
    <property type="protein sequence ID" value="ACH62027.1"/>
    <property type="molecule type" value="Genomic_DNA"/>
</dbReference>
<dbReference type="RefSeq" id="YP_002224937.1">
    <property type="nucleotide sequence ID" value="NC_011273.1"/>
</dbReference>